<dbReference type="Proteomes" id="UP000218151">
    <property type="component" value="Unassembled WGS sequence"/>
</dbReference>
<dbReference type="EMBL" id="NSLI01000004">
    <property type="protein sequence ID" value="PAX06960.1"/>
    <property type="molecule type" value="Genomic_DNA"/>
</dbReference>
<dbReference type="InterPro" id="IPR030987">
    <property type="entry name" value="AbiV"/>
</dbReference>
<evidence type="ECO:0000313" key="2">
    <source>
        <dbReference type="Proteomes" id="UP000218151"/>
    </source>
</evidence>
<comment type="caution">
    <text evidence="1">The sequence shown here is derived from an EMBL/GenBank/DDBJ whole genome shotgun (WGS) entry which is preliminary data.</text>
</comment>
<reference evidence="2" key="1">
    <citation type="submission" date="2017-09" db="EMBL/GenBank/DDBJ databases">
        <authorList>
            <person name="Feng G."/>
            <person name="Zhu H."/>
        </authorList>
    </citation>
    <scope>NUCLEOTIDE SEQUENCE [LARGE SCALE GENOMIC DNA]</scope>
    <source>
        <strain evidence="2">1PNM-20</strain>
    </source>
</reference>
<proteinExistence type="predicted"/>
<dbReference type="Pfam" id="PF18728">
    <property type="entry name" value="HEPN_AbiV"/>
    <property type="match status" value="1"/>
</dbReference>
<name>A0A2A2SCP2_9SPHN</name>
<gene>
    <name evidence="1" type="ORF">CKY28_12895</name>
</gene>
<dbReference type="OrthoDB" id="7596379at2"/>
<keyword evidence="2" id="KW-1185">Reference proteome</keyword>
<dbReference type="AlphaFoldDB" id="A0A2A2SCP2"/>
<dbReference type="RefSeq" id="WP_095998786.1">
    <property type="nucleotide sequence ID" value="NZ_NSLI01000004.1"/>
</dbReference>
<protein>
    <submittedName>
        <fullName evidence="1">Uncharacterized protein</fullName>
    </submittedName>
</protein>
<accession>A0A2A2SCP2</accession>
<evidence type="ECO:0000313" key="1">
    <source>
        <dbReference type="EMBL" id="PAX06960.1"/>
    </source>
</evidence>
<organism evidence="1 2">
    <name type="scientific">Sphingomonas lenta</name>
    <dbReference type="NCBI Taxonomy" id="1141887"/>
    <lineage>
        <taxon>Bacteria</taxon>
        <taxon>Pseudomonadati</taxon>
        <taxon>Pseudomonadota</taxon>
        <taxon>Alphaproteobacteria</taxon>
        <taxon>Sphingomonadales</taxon>
        <taxon>Sphingomonadaceae</taxon>
        <taxon>Sphingomonas</taxon>
    </lineage>
</organism>
<sequence>MTDDEVATIASVIANVDRLVDDATALISHGRLPSAFVLNVIALEEIGKVVHIRWRHLGRNTTRQDRTAHLQE</sequence>
<dbReference type="NCBIfam" id="TIGR04498">
    <property type="entry name" value="AbiV_defense"/>
    <property type="match status" value="1"/>
</dbReference>